<dbReference type="RefSeq" id="WP_120623213.1">
    <property type="nucleotide sequence ID" value="NZ_RAWG01000001.1"/>
</dbReference>
<evidence type="ECO:0000256" key="2">
    <source>
        <dbReference type="SAM" id="MobiDB-lite"/>
    </source>
</evidence>
<gene>
    <name evidence="3" type="ORF">D7X12_00055</name>
</gene>
<protein>
    <submittedName>
        <fullName evidence="3">Uncharacterized protein</fullName>
    </submittedName>
</protein>
<accession>A0A3A8NWB7</accession>
<organism evidence="3 4">
    <name type="scientific">Corallococcus sicarius</name>
    <dbReference type="NCBI Taxonomy" id="2316726"/>
    <lineage>
        <taxon>Bacteria</taxon>
        <taxon>Pseudomonadati</taxon>
        <taxon>Myxococcota</taxon>
        <taxon>Myxococcia</taxon>
        <taxon>Myxococcales</taxon>
        <taxon>Cystobacterineae</taxon>
        <taxon>Myxococcaceae</taxon>
        <taxon>Corallococcus</taxon>
    </lineage>
</organism>
<keyword evidence="1" id="KW-0175">Coiled coil</keyword>
<evidence type="ECO:0000313" key="3">
    <source>
        <dbReference type="EMBL" id="RKH48373.1"/>
    </source>
</evidence>
<comment type="caution">
    <text evidence="3">The sequence shown here is derived from an EMBL/GenBank/DDBJ whole genome shotgun (WGS) entry which is preliminary data.</text>
</comment>
<feature type="coiled-coil region" evidence="1">
    <location>
        <begin position="29"/>
        <end position="56"/>
    </location>
</feature>
<proteinExistence type="predicted"/>
<feature type="region of interest" description="Disordered" evidence="2">
    <location>
        <begin position="91"/>
        <end position="116"/>
    </location>
</feature>
<evidence type="ECO:0000313" key="4">
    <source>
        <dbReference type="Proteomes" id="UP000273405"/>
    </source>
</evidence>
<sequence>MIATIRSLNSDSNLQVTYDSAGLALFVQGQRASTSAQELQARLERMEGQLHQLLAQRQGPAVAPAGVPSPAPALLSDLDARIEQAVTRALQAQASNAGPREAPAPREPPAPDAQNAAAWARGNEVVDRALDARRWGDAQARELSAAVPSLTPQQQVELLRRLSVAINEGQLKVETRGPLFQVKPAVSSCRR</sequence>
<dbReference type="Proteomes" id="UP000273405">
    <property type="component" value="Unassembled WGS sequence"/>
</dbReference>
<evidence type="ECO:0000256" key="1">
    <source>
        <dbReference type="SAM" id="Coils"/>
    </source>
</evidence>
<reference evidence="4" key="1">
    <citation type="submission" date="2018-09" db="EMBL/GenBank/DDBJ databases">
        <authorList>
            <person name="Livingstone P.G."/>
            <person name="Whitworth D.E."/>
        </authorList>
    </citation>
    <scope>NUCLEOTIDE SEQUENCE [LARGE SCALE GENOMIC DNA]</scope>
    <source>
        <strain evidence="4">CA040B</strain>
    </source>
</reference>
<keyword evidence="4" id="KW-1185">Reference proteome</keyword>
<dbReference type="AlphaFoldDB" id="A0A3A8NWB7"/>
<dbReference type="EMBL" id="RAWG01000001">
    <property type="protein sequence ID" value="RKH48373.1"/>
    <property type="molecule type" value="Genomic_DNA"/>
</dbReference>
<name>A0A3A8NWB7_9BACT</name>
<dbReference type="OrthoDB" id="5512870at2"/>